<protein>
    <submittedName>
        <fullName evidence="3">IS1 family transposase</fullName>
    </submittedName>
</protein>
<dbReference type="SUPFAM" id="SSF46689">
    <property type="entry name" value="Homeodomain-like"/>
    <property type="match status" value="1"/>
</dbReference>
<sequence length="137" mass="16179">MSPKCPRCSATEVVKNGKVHLRQRYLCKDCRYHFTVSKLGKQIDPYYMTKALQLYLEGLSLRDIEKIVGISHVTISSWVKKHNIPRLFKEKVHTSYRVLRHQELLEYLGEKQNLKNRGIIVSELGERYILITWEHPI</sequence>
<gene>
    <name evidence="3" type="ORF">IC612_06045</name>
</gene>
<dbReference type="EMBL" id="JADKYY010000006">
    <property type="protein sequence ID" value="MBF5027357.1"/>
    <property type="molecule type" value="Genomic_DNA"/>
</dbReference>
<dbReference type="InterPro" id="IPR051354">
    <property type="entry name" value="Transposase_27_IS1"/>
</dbReference>
<reference evidence="3" key="1">
    <citation type="submission" date="2020-11" db="EMBL/GenBank/DDBJ databases">
        <title>Genome seq and assembly of Planobacterium sp.</title>
        <authorList>
            <person name="Chhetri G."/>
        </authorList>
    </citation>
    <scope>NUCLEOTIDE SEQUENCE</scope>
    <source>
        <strain evidence="3">GCR5</strain>
    </source>
</reference>
<proteinExistence type="predicted"/>
<dbReference type="Proteomes" id="UP000694480">
    <property type="component" value="Unassembled WGS sequence"/>
</dbReference>
<evidence type="ECO:0000313" key="3">
    <source>
        <dbReference type="EMBL" id="MBF5027357.1"/>
    </source>
</evidence>
<dbReference type="Gene3D" id="1.10.10.60">
    <property type="entry name" value="Homeodomain-like"/>
    <property type="match status" value="1"/>
</dbReference>
<evidence type="ECO:0000259" key="2">
    <source>
        <dbReference type="Pfam" id="PF06056"/>
    </source>
</evidence>
<dbReference type="InterPro" id="IPR010332">
    <property type="entry name" value="ATPase_terminase-su_N"/>
</dbReference>
<dbReference type="PANTHER" id="PTHR33293:SF2">
    <property type="entry name" value="TRANSPOSASE"/>
    <property type="match status" value="1"/>
</dbReference>
<name>A0A930YVV8_9FLAO</name>
<feature type="domain" description="Terminase ATPase subunit N-terminal" evidence="2">
    <location>
        <begin position="50"/>
        <end position="83"/>
    </location>
</feature>
<evidence type="ECO:0000313" key="4">
    <source>
        <dbReference type="Proteomes" id="UP000694480"/>
    </source>
</evidence>
<keyword evidence="4" id="KW-1185">Reference proteome</keyword>
<dbReference type="InterPro" id="IPR009057">
    <property type="entry name" value="Homeodomain-like_sf"/>
</dbReference>
<dbReference type="GO" id="GO:0006313">
    <property type="term" value="P:DNA transposition"/>
    <property type="evidence" value="ECO:0007669"/>
    <property type="project" value="InterPro"/>
</dbReference>
<dbReference type="Pfam" id="PF06056">
    <property type="entry name" value="Terminase_5"/>
    <property type="match status" value="1"/>
</dbReference>
<dbReference type="InterPro" id="IPR003220">
    <property type="entry name" value="InsA_N_dom_Znf"/>
</dbReference>
<organism evidence="3 4">
    <name type="scientific">Planobacterium oryzisoli</name>
    <dbReference type="NCBI Taxonomy" id="2771435"/>
    <lineage>
        <taxon>Bacteria</taxon>
        <taxon>Pseudomonadati</taxon>
        <taxon>Bacteroidota</taxon>
        <taxon>Flavobacteriia</taxon>
        <taxon>Flavobacteriales</taxon>
        <taxon>Weeksellaceae</taxon>
        <taxon>Chryseobacterium group</taxon>
        <taxon>Chryseobacterium</taxon>
    </lineage>
</organism>
<comment type="caution">
    <text evidence="3">The sequence shown here is derived from an EMBL/GenBank/DDBJ whole genome shotgun (WGS) entry which is preliminary data.</text>
</comment>
<dbReference type="AlphaFoldDB" id="A0A930YVV8"/>
<evidence type="ECO:0000259" key="1">
    <source>
        <dbReference type="Pfam" id="PF03811"/>
    </source>
</evidence>
<dbReference type="Pfam" id="PF03811">
    <property type="entry name" value="Zn_ribbon_InsA"/>
    <property type="match status" value="1"/>
</dbReference>
<dbReference type="RefSeq" id="WP_194739288.1">
    <property type="nucleotide sequence ID" value="NZ_JADKYY010000006.1"/>
</dbReference>
<dbReference type="PANTHER" id="PTHR33293">
    <property type="entry name" value="INSERTION ELEMENT IS1 1 PROTEIN INSB-RELATED"/>
    <property type="match status" value="1"/>
</dbReference>
<accession>A0A930YVV8</accession>
<feature type="domain" description="InsA N-terminal zinc ribbon" evidence="1">
    <location>
        <begin position="4"/>
        <end position="31"/>
    </location>
</feature>